<dbReference type="RefSeq" id="WP_072986333.1">
    <property type="nucleotide sequence ID" value="NZ_FQZB01000008.1"/>
</dbReference>
<keyword evidence="3" id="KW-1185">Reference proteome</keyword>
<dbReference type="STRING" id="1121302.SAMN02745163_01786"/>
<name>A0A1M6IQD8_9CLOT</name>
<dbReference type="EMBL" id="FQZB01000008">
    <property type="protein sequence ID" value="SHJ36696.1"/>
    <property type="molecule type" value="Genomic_DNA"/>
</dbReference>
<evidence type="ECO:0000313" key="2">
    <source>
        <dbReference type="EMBL" id="SHJ36696.1"/>
    </source>
</evidence>
<dbReference type="GO" id="GO:0016740">
    <property type="term" value="F:transferase activity"/>
    <property type="evidence" value="ECO:0007669"/>
    <property type="project" value="UniProtKB-KW"/>
</dbReference>
<dbReference type="Gene3D" id="3.90.550.10">
    <property type="entry name" value="Spore Coat Polysaccharide Biosynthesis Protein SpsA, Chain A"/>
    <property type="match status" value="1"/>
</dbReference>
<dbReference type="AlphaFoldDB" id="A0A1M6IQD8"/>
<dbReference type="SUPFAM" id="SSF53448">
    <property type="entry name" value="Nucleotide-diphospho-sugar transferases"/>
    <property type="match status" value="1"/>
</dbReference>
<dbReference type="InterPro" id="IPR029044">
    <property type="entry name" value="Nucleotide-diphossugar_trans"/>
</dbReference>
<accession>A0A1M6IQD8</accession>
<keyword evidence="2" id="KW-0808">Transferase</keyword>
<proteinExistence type="predicted"/>
<feature type="domain" description="Streptomycin biosynthesis protein StrF" evidence="1">
    <location>
        <begin position="7"/>
        <end position="217"/>
    </location>
</feature>
<protein>
    <submittedName>
        <fullName evidence="2">Glycosyltransferase like family protein</fullName>
    </submittedName>
</protein>
<dbReference type="Proteomes" id="UP000184310">
    <property type="component" value="Unassembled WGS sequence"/>
</dbReference>
<evidence type="ECO:0000313" key="3">
    <source>
        <dbReference type="Proteomes" id="UP000184310"/>
    </source>
</evidence>
<gene>
    <name evidence="2" type="ORF">SAMN02745163_01786</name>
</gene>
<dbReference type="Pfam" id="PF13712">
    <property type="entry name" value="Glyco_tranf_2_5"/>
    <property type="match status" value="1"/>
</dbReference>
<sequence>MNPNKISFIVAVNNEIDFNKCSVHINKIIKPDNFEVEIIPIRNAISLTNAYNLGMNKSNGKYKVYLHQDVFIINPNFINDIINLFNLDINIGLIGMCGATSIPDNGIWWESPRLVGKVYDSHTGNLSLLNFNNIDGEFEEVEGVDGLIMITQYDIPWREDVFKGWHFYDLSQCMEFRKKGYKVVVPNQQVCWCIHDCGIVNVTNGYEENRELFIETYKK</sequence>
<dbReference type="OrthoDB" id="176403at2"/>
<dbReference type="InterPro" id="IPR059123">
    <property type="entry name" value="StrF_dom"/>
</dbReference>
<evidence type="ECO:0000259" key="1">
    <source>
        <dbReference type="Pfam" id="PF13712"/>
    </source>
</evidence>
<organism evidence="2 3">
    <name type="scientific">Clostridium cavendishii DSM 21758</name>
    <dbReference type="NCBI Taxonomy" id="1121302"/>
    <lineage>
        <taxon>Bacteria</taxon>
        <taxon>Bacillati</taxon>
        <taxon>Bacillota</taxon>
        <taxon>Clostridia</taxon>
        <taxon>Eubacteriales</taxon>
        <taxon>Clostridiaceae</taxon>
        <taxon>Clostridium</taxon>
    </lineage>
</organism>
<reference evidence="2 3" key="1">
    <citation type="submission" date="2016-11" db="EMBL/GenBank/DDBJ databases">
        <authorList>
            <person name="Jaros S."/>
            <person name="Januszkiewicz K."/>
            <person name="Wedrychowicz H."/>
        </authorList>
    </citation>
    <scope>NUCLEOTIDE SEQUENCE [LARGE SCALE GENOMIC DNA]</scope>
    <source>
        <strain evidence="2 3">DSM 21758</strain>
    </source>
</reference>